<dbReference type="GO" id="GO:0046872">
    <property type="term" value="F:metal ion binding"/>
    <property type="evidence" value="ECO:0007669"/>
    <property type="project" value="UniProtKB-KW"/>
</dbReference>
<evidence type="ECO:0000313" key="7">
    <source>
        <dbReference type="Proteomes" id="UP000288178"/>
    </source>
</evidence>
<dbReference type="AlphaFoldDB" id="A0A437JYU3"/>
<dbReference type="PANTHER" id="PTHR43687:SF1">
    <property type="entry name" value="FERREDOXIN III"/>
    <property type="match status" value="1"/>
</dbReference>
<evidence type="ECO:0000256" key="3">
    <source>
        <dbReference type="ARBA" id="ARBA00023004"/>
    </source>
</evidence>
<feature type="domain" description="4Fe-4S ferredoxin-type" evidence="5">
    <location>
        <begin position="70"/>
        <end position="99"/>
    </location>
</feature>
<accession>A0A437JYU3</accession>
<dbReference type="OrthoDB" id="9781785at2"/>
<name>A0A437JYU3_9BURK</name>
<dbReference type="SUPFAM" id="SSF54862">
    <property type="entry name" value="4Fe-4S ferredoxins"/>
    <property type="match status" value="1"/>
</dbReference>
<dbReference type="InterPro" id="IPR017900">
    <property type="entry name" value="4Fe4S_Fe_S_CS"/>
</dbReference>
<keyword evidence="7" id="KW-1185">Reference proteome</keyword>
<protein>
    <submittedName>
        <fullName evidence="6">Ferredoxin family protein</fullName>
    </submittedName>
</protein>
<evidence type="ECO:0000256" key="1">
    <source>
        <dbReference type="ARBA" id="ARBA00022485"/>
    </source>
</evidence>
<dbReference type="Pfam" id="PF13187">
    <property type="entry name" value="Fer4_9"/>
    <property type="match status" value="1"/>
</dbReference>
<organism evidence="6 7">
    <name type="scientific">Rubrivivax albus</name>
    <dbReference type="NCBI Taxonomy" id="2499835"/>
    <lineage>
        <taxon>Bacteria</taxon>
        <taxon>Pseudomonadati</taxon>
        <taxon>Pseudomonadota</taxon>
        <taxon>Betaproteobacteria</taxon>
        <taxon>Burkholderiales</taxon>
        <taxon>Sphaerotilaceae</taxon>
        <taxon>Rubrivivax</taxon>
    </lineage>
</organism>
<dbReference type="Gene3D" id="3.30.70.20">
    <property type="match status" value="1"/>
</dbReference>
<dbReference type="PROSITE" id="PS51379">
    <property type="entry name" value="4FE4S_FER_2"/>
    <property type="match status" value="2"/>
</dbReference>
<evidence type="ECO:0000259" key="5">
    <source>
        <dbReference type="PROSITE" id="PS51379"/>
    </source>
</evidence>
<dbReference type="PROSITE" id="PS00198">
    <property type="entry name" value="4FE4S_FER_1"/>
    <property type="match status" value="1"/>
</dbReference>
<keyword evidence="4" id="KW-0411">Iron-sulfur</keyword>
<keyword evidence="2" id="KW-0479">Metal-binding</keyword>
<keyword evidence="3" id="KW-0408">Iron</keyword>
<comment type="caution">
    <text evidence="6">The sequence shown here is derived from an EMBL/GenBank/DDBJ whole genome shotgun (WGS) entry which is preliminary data.</text>
</comment>
<feature type="domain" description="4Fe-4S ferredoxin-type" evidence="5">
    <location>
        <begin position="18"/>
        <end position="47"/>
    </location>
</feature>
<dbReference type="PANTHER" id="PTHR43687">
    <property type="entry name" value="ADENYLYLSULFATE REDUCTASE, BETA SUBUNIT"/>
    <property type="match status" value="1"/>
</dbReference>
<proteinExistence type="predicted"/>
<keyword evidence="1" id="KW-0004">4Fe-4S</keyword>
<dbReference type="InterPro" id="IPR050572">
    <property type="entry name" value="Fe-S_Ferredoxin"/>
</dbReference>
<evidence type="ECO:0000256" key="4">
    <source>
        <dbReference type="ARBA" id="ARBA00023014"/>
    </source>
</evidence>
<reference evidence="6 7" key="1">
    <citation type="submission" date="2019-01" db="EMBL/GenBank/DDBJ databases">
        <authorList>
            <person name="Chen W.-M."/>
        </authorList>
    </citation>
    <scope>NUCLEOTIDE SEQUENCE [LARGE SCALE GENOMIC DNA]</scope>
    <source>
        <strain evidence="6 7">ICH-3</strain>
    </source>
</reference>
<dbReference type="EMBL" id="SACT01000002">
    <property type="protein sequence ID" value="RVT52821.1"/>
    <property type="molecule type" value="Genomic_DNA"/>
</dbReference>
<sequence>MTNAALHPSHCRQAPGLFIPRINRNRCEGKGPCVEACPLDVLAMGLLGPAERSGLSWVGRIKALAHGHRQAFVVRPEACAACGDCIRACPKHAITLTRSSTAAPSESAQDWSDPQ</sequence>
<dbReference type="Proteomes" id="UP000288178">
    <property type="component" value="Unassembled WGS sequence"/>
</dbReference>
<dbReference type="GO" id="GO:0051539">
    <property type="term" value="F:4 iron, 4 sulfur cluster binding"/>
    <property type="evidence" value="ECO:0007669"/>
    <property type="project" value="UniProtKB-KW"/>
</dbReference>
<gene>
    <name evidence="6" type="ORF">ENE75_10455</name>
</gene>
<dbReference type="InterPro" id="IPR017896">
    <property type="entry name" value="4Fe4S_Fe-S-bd"/>
</dbReference>
<evidence type="ECO:0000313" key="6">
    <source>
        <dbReference type="EMBL" id="RVT52821.1"/>
    </source>
</evidence>
<evidence type="ECO:0000256" key="2">
    <source>
        <dbReference type="ARBA" id="ARBA00022723"/>
    </source>
</evidence>